<sequence>MTSDRPDPPGSPLPADSAERPSEPAAFHERALLDSLLAASPAGFAYIDSDFRLVRVNPALAGFVGMTVEHMLGRQVAEVVPTLWPQLEPLCHAVLAGGHAPASLEIAGRTPAQPGTLRHWLTHVYPVWPDGSAASAGIGIVALEITAQKHIEAALRTSEERLRLAHGRFVAALEGSPVVVSAQDRDLRYTWVHNSTLGFRDEQALGATDAELFEQPADAARLTALKRRVLDTGQPAREEVSILGQGGPHWYDLAVRPQYAAGAVAGLVCAAIDITDRKNAEERARNNELRLRLALDAARLTSFEWDIQRDRVRRFIAPDAPSTSPEDAPNHFGAVCRAVHPEDRLRFIAQIHAALTSADGGYENEFRILHPDGGSAWVYERGRVERDAAGRPVRLLGLSQDITERKCSEHALREADRRKDEFLAMLAHELRNPLAPIRNAVEILKRRGELSEVQIGGCHSIIQRQTEHLARLVDDLLDVSRISRGQIELRKGMFTLTDILQRALETSLPLIESRRHELSLHLPEAPLWVEGDLVRLAQVVSNLLNNAAKYTDIGGSIRLGVECADGHALIRVEDNGRGIDPAVLPHLFDLFYQVDRTLDRSEGGLGIGLSLVEKLVGMHGGQVEAHSAGRGRGSEFVVRLPCLHELLGVDMDAATQPGPIRKTGERLRILVVDDNFDAADSMALLLLGEGHEVLTAYDGETALDLALNHQPAVVLLDIGLPGMDGYSVARELRRRGAAPATQLVALTGYGQTEDREKSQLAGFDRHLVKPVDFDALQAVLAECSDRPA</sequence>
<dbReference type="Gene3D" id="3.30.565.10">
    <property type="entry name" value="Histidine kinase-like ATPase, C-terminal domain"/>
    <property type="match status" value="1"/>
</dbReference>
<dbReference type="Pfam" id="PF00512">
    <property type="entry name" value="HisKA"/>
    <property type="match status" value="1"/>
</dbReference>
<dbReference type="CDD" id="cd00130">
    <property type="entry name" value="PAS"/>
    <property type="match status" value="2"/>
</dbReference>
<feature type="modified residue" description="4-aspartylphosphate" evidence="15">
    <location>
        <position position="717"/>
    </location>
</feature>
<keyword evidence="11" id="KW-0418">Kinase</keyword>
<evidence type="ECO:0000256" key="5">
    <source>
        <dbReference type="ARBA" id="ARBA00022519"/>
    </source>
</evidence>
<dbReference type="SUPFAM" id="SSF55785">
    <property type="entry name" value="PYP-like sensor domain (PAS domain)"/>
    <property type="match status" value="3"/>
</dbReference>
<dbReference type="SUPFAM" id="SSF47384">
    <property type="entry name" value="Homodimeric domain of signal transducing histidine kinase"/>
    <property type="match status" value="1"/>
</dbReference>
<protein>
    <recommendedName>
        <fullName evidence="3">histidine kinase</fullName>
        <ecNumber evidence="3">2.7.13.3</ecNumber>
    </recommendedName>
</protein>
<dbReference type="InterPro" id="IPR003594">
    <property type="entry name" value="HATPase_dom"/>
</dbReference>
<dbReference type="PRINTS" id="PR00344">
    <property type="entry name" value="BCTRLSENSOR"/>
</dbReference>
<dbReference type="GO" id="GO:0000155">
    <property type="term" value="F:phosphorelay sensor kinase activity"/>
    <property type="evidence" value="ECO:0007669"/>
    <property type="project" value="InterPro"/>
</dbReference>
<dbReference type="PROSITE" id="PS50112">
    <property type="entry name" value="PAS"/>
    <property type="match status" value="1"/>
</dbReference>
<evidence type="ECO:0000256" key="2">
    <source>
        <dbReference type="ARBA" id="ARBA00004429"/>
    </source>
</evidence>
<evidence type="ECO:0000256" key="15">
    <source>
        <dbReference type="PROSITE-ProRule" id="PRU00169"/>
    </source>
</evidence>
<dbReference type="Gene3D" id="3.30.450.20">
    <property type="entry name" value="PAS domain"/>
    <property type="match status" value="3"/>
</dbReference>
<evidence type="ECO:0000256" key="8">
    <source>
        <dbReference type="ARBA" id="ARBA00022692"/>
    </source>
</evidence>
<accession>A0A1Y6D0R0</accession>
<keyword evidence="10" id="KW-0547">Nucleotide-binding</keyword>
<dbReference type="InterPro" id="IPR000014">
    <property type="entry name" value="PAS"/>
</dbReference>
<dbReference type="EC" id="2.7.13.3" evidence="3"/>
<dbReference type="InterPro" id="IPR001610">
    <property type="entry name" value="PAC"/>
</dbReference>
<dbReference type="Pfam" id="PF02518">
    <property type="entry name" value="HATPase_c"/>
    <property type="match status" value="1"/>
</dbReference>
<dbReference type="Gene3D" id="2.10.70.100">
    <property type="match status" value="1"/>
</dbReference>
<feature type="region of interest" description="Disordered" evidence="16">
    <location>
        <begin position="1"/>
        <end position="25"/>
    </location>
</feature>
<keyword evidence="6 15" id="KW-0597">Phosphoprotein</keyword>
<keyword evidence="5" id="KW-0997">Cell inner membrane</keyword>
<evidence type="ECO:0000259" key="19">
    <source>
        <dbReference type="PROSITE" id="PS50112"/>
    </source>
</evidence>
<evidence type="ECO:0000256" key="16">
    <source>
        <dbReference type="SAM" id="MobiDB-lite"/>
    </source>
</evidence>
<dbReference type="RefSeq" id="WP_085215397.1">
    <property type="nucleotide sequence ID" value="NZ_FXAM01000001.1"/>
</dbReference>
<evidence type="ECO:0000256" key="13">
    <source>
        <dbReference type="ARBA" id="ARBA00023012"/>
    </source>
</evidence>
<dbReference type="SMART" id="SM00091">
    <property type="entry name" value="PAS"/>
    <property type="match status" value="1"/>
</dbReference>
<dbReference type="InterPro" id="IPR035965">
    <property type="entry name" value="PAS-like_dom_sf"/>
</dbReference>
<dbReference type="STRING" id="1760988.SAMN02949497_3919"/>
<keyword evidence="7" id="KW-0808">Transferase</keyword>
<dbReference type="PANTHER" id="PTHR43547">
    <property type="entry name" value="TWO-COMPONENT HISTIDINE KINASE"/>
    <property type="match status" value="1"/>
</dbReference>
<dbReference type="Pfam" id="PF08447">
    <property type="entry name" value="PAS_3"/>
    <property type="match status" value="1"/>
</dbReference>
<proteinExistence type="predicted"/>
<dbReference type="InterPro" id="IPR011006">
    <property type="entry name" value="CheY-like_superfamily"/>
</dbReference>
<keyword evidence="12" id="KW-1133">Transmembrane helix</keyword>
<dbReference type="InterPro" id="IPR003661">
    <property type="entry name" value="HisK_dim/P_dom"/>
</dbReference>
<evidence type="ECO:0000256" key="1">
    <source>
        <dbReference type="ARBA" id="ARBA00000085"/>
    </source>
</evidence>
<keyword evidence="8" id="KW-0812">Transmembrane</keyword>
<evidence type="ECO:0000256" key="4">
    <source>
        <dbReference type="ARBA" id="ARBA00022475"/>
    </source>
</evidence>
<comment type="subcellular location">
    <subcellularLocation>
        <location evidence="2">Cell inner membrane</location>
        <topology evidence="2">Multi-pass membrane protein</topology>
    </subcellularLocation>
</comment>
<keyword evidence="22" id="KW-1185">Reference proteome</keyword>
<dbReference type="GO" id="GO:0005886">
    <property type="term" value="C:plasma membrane"/>
    <property type="evidence" value="ECO:0007669"/>
    <property type="project" value="UniProtKB-SubCell"/>
</dbReference>
<dbReference type="GO" id="GO:0000166">
    <property type="term" value="F:nucleotide binding"/>
    <property type="evidence" value="ECO:0007669"/>
    <property type="project" value="UniProtKB-KW"/>
</dbReference>
<reference evidence="21 22" key="1">
    <citation type="submission" date="2016-12" db="EMBL/GenBank/DDBJ databases">
        <authorList>
            <person name="Song W.-J."/>
            <person name="Kurnit D.M."/>
        </authorList>
    </citation>
    <scope>NUCLEOTIDE SEQUENCE [LARGE SCALE GENOMIC DNA]</scope>
    <source>
        <strain evidence="21 22">175</strain>
    </source>
</reference>
<feature type="domain" description="Response regulatory" evidence="18">
    <location>
        <begin position="668"/>
        <end position="784"/>
    </location>
</feature>
<dbReference type="InterPro" id="IPR013655">
    <property type="entry name" value="PAS_fold_3"/>
</dbReference>
<feature type="domain" description="Histidine kinase" evidence="17">
    <location>
        <begin position="425"/>
        <end position="644"/>
    </location>
</feature>
<dbReference type="CDD" id="cd17580">
    <property type="entry name" value="REC_2_DhkD-like"/>
    <property type="match status" value="1"/>
</dbReference>
<evidence type="ECO:0000256" key="11">
    <source>
        <dbReference type="ARBA" id="ARBA00022777"/>
    </source>
</evidence>
<dbReference type="PROSITE" id="PS50109">
    <property type="entry name" value="HIS_KIN"/>
    <property type="match status" value="1"/>
</dbReference>
<organism evidence="21 22">
    <name type="scientific">Methylomagnum ishizawai</name>
    <dbReference type="NCBI Taxonomy" id="1760988"/>
    <lineage>
        <taxon>Bacteria</taxon>
        <taxon>Pseudomonadati</taxon>
        <taxon>Pseudomonadota</taxon>
        <taxon>Gammaproteobacteria</taxon>
        <taxon>Methylococcales</taxon>
        <taxon>Methylococcaceae</taxon>
        <taxon>Methylomagnum</taxon>
    </lineage>
</organism>
<evidence type="ECO:0000256" key="10">
    <source>
        <dbReference type="ARBA" id="ARBA00022741"/>
    </source>
</evidence>
<dbReference type="InterPro" id="IPR004358">
    <property type="entry name" value="Sig_transdc_His_kin-like_C"/>
</dbReference>
<dbReference type="PANTHER" id="PTHR43547:SF2">
    <property type="entry name" value="HYBRID SIGNAL TRANSDUCTION HISTIDINE KINASE C"/>
    <property type="match status" value="1"/>
</dbReference>
<dbReference type="SMART" id="SM00086">
    <property type="entry name" value="PAC"/>
    <property type="match status" value="2"/>
</dbReference>
<comment type="catalytic activity">
    <reaction evidence="1">
        <text>ATP + protein L-histidine = ADP + protein N-phospho-L-histidine.</text>
        <dbReference type="EC" id="2.7.13.3"/>
    </reaction>
</comment>
<dbReference type="Gene3D" id="1.10.287.130">
    <property type="match status" value="1"/>
</dbReference>
<evidence type="ECO:0000259" key="17">
    <source>
        <dbReference type="PROSITE" id="PS50109"/>
    </source>
</evidence>
<dbReference type="NCBIfam" id="TIGR00229">
    <property type="entry name" value="sensory_box"/>
    <property type="match status" value="3"/>
</dbReference>
<keyword evidence="9" id="KW-0677">Repeat</keyword>
<keyword evidence="13" id="KW-0902">Two-component regulatory system</keyword>
<gene>
    <name evidence="21" type="ORF">SAMN02949497_3919</name>
</gene>
<feature type="domain" description="PAC" evidence="20">
    <location>
        <begin position="362"/>
        <end position="414"/>
    </location>
</feature>
<dbReference type="Proteomes" id="UP000192923">
    <property type="component" value="Unassembled WGS sequence"/>
</dbReference>
<dbReference type="SUPFAM" id="SSF52172">
    <property type="entry name" value="CheY-like"/>
    <property type="match status" value="1"/>
</dbReference>
<evidence type="ECO:0000259" key="18">
    <source>
        <dbReference type="PROSITE" id="PS50110"/>
    </source>
</evidence>
<dbReference type="InterPro" id="IPR000700">
    <property type="entry name" value="PAS-assoc_C"/>
</dbReference>
<keyword evidence="4" id="KW-1003">Cell membrane</keyword>
<evidence type="ECO:0000256" key="6">
    <source>
        <dbReference type="ARBA" id="ARBA00022553"/>
    </source>
</evidence>
<evidence type="ECO:0000259" key="20">
    <source>
        <dbReference type="PROSITE" id="PS50113"/>
    </source>
</evidence>
<dbReference type="InterPro" id="IPR036890">
    <property type="entry name" value="HATPase_C_sf"/>
</dbReference>
<dbReference type="SMART" id="SM00388">
    <property type="entry name" value="HisKA"/>
    <property type="match status" value="1"/>
</dbReference>
<dbReference type="InterPro" id="IPR013656">
    <property type="entry name" value="PAS_4"/>
</dbReference>
<dbReference type="FunFam" id="3.30.565.10:FF:000006">
    <property type="entry name" value="Sensor histidine kinase WalK"/>
    <property type="match status" value="1"/>
</dbReference>
<dbReference type="InterPro" id="IPR005467">
    <property type="entry name" value="His_kinase_dom"/>
</dbReference>
<evidence type="ECO:0000313" key="22">
    <source>
        <dbReference type="Proteomes" id="UP000192923"/>
    </source>
</evidence>
<dbReference type="FunFam" id="1.10.287.130:FF:000001">
    <property type="entry name" value="Two-component sensor histidine kinase"/>
    <property type="match status" value="1"/>
</dbReference>
<evidence type="ECO:0000256" key="9">
    <source>
        <dbReference type="ARBA" id="ARBA00022737"/>
    </source>
</evidence>
<dbReference type="CDD" id="cd00075">
    <property type="entry name" value="HATPase"/>
    <property type="match status" value="1"/>
</dbReference>
<dbReference type="Gene3D" id="3.40.50.2300">
    <property type="match status" value="1"/>
</dbReference>
<keyword evidence="14" id="KW-0472">Membrane</keyword>
<evidence type="ECO:0000313" key="21">
    <source>
        <dbReference type="EMBL" id="SMF96519.1"/>
    </source>
</evidence>
<dbReference type="InterPro" id="IPR001789">
    <property type="entry name" value="Sig_transdc_resp-reg_receiver"/>
</dbReference>
<dbReference type="InterPro" id="IPR036097">
    <property type="entry name" value="HisK_dim/P_sf"/>
</dbReference>
<evidence type="ECO:0000256" key="14">
    <source>
        <dbReference type="ARBA" id="ARBA00023136"/>
    </source>
</evidence>
<dbReference type="SMART" id="SM00387">
    <property type="entry name" value="HATPase_c"/>
    <property type="match status" value="1"/>
</dbReference>
<evidence type="ECO:0000256" key="3">
    <source>
        <dbReference type="ARBA" id="ARBA00012438"/>
    </source>
</evidence>
<dbReference type="EMBL" id="FXAM01000001">
    <property type="protein sequence ID" value="SMF96519.1"/>
    <property type="molecule type" value="Genomic_DNA"/>
</dbReference>
<dbReference type="Pfam" id="PF00072">
    <property type="entry name" value="Response_reg"/>
    <property type="match status" value="1"/>
</dbReference>
<evidence type="ECO:0000256" key="7">
    <source>
        <dbReference type="ARBA" id="ARBA00022679"/>
    </source>
</evidence>
<dbReference type="PROSITE" id="PS50113">
    <property type="entry name" value="PAC"/>
    <property type="match status" value="1"/>
</dbReference>
<dbReference type="OrthoDB" id="9772100at2"/>
<feature type="domain" description="PAS" evidence="19">
    <location>
        <begin position="29"/>
        <end position="80"/>
    </location>
</feature>
<dbReference type="SUPFAM" id="SSF55874">
    <property type="entry name" value="ATPase domain of HSP90 chaperone/DNA topoisomerase II/histidine kinase"/>
    <property type="match status" value="1"/>
</dbReference>
<dbReference type="SMART" id="SM00448">
    <property type="entry name" value="REC"/>
    <property type="match status" value="1"/>
</dbReference>
<dbReference type="CDD" id="cd00082">
    <property type="entry name" value="HisKA"/>
    <property type="match status" value="1"/>
</dbReference>
<dbReference type="PROSITE" id="PS50110">
    <property type="entry name" value="RESPONSE_REGULATORY"/>
    <property type="match status" value="1"/>
</dbReference>
<dbReference type="FunFam" id="2.10.70.100:FF:000001">
    <property type="entry name" value="Sensory transduction histidine kinase"/>
    <property type="match status" value="1"/>
</dbReference>
<dbReference type="Pfam" id="PF08448">
    <property type="entry name" value="PAS_4"/>
    <property type="match status" value="2"/>
</dbReference>
<evidence type="ECO:0000256" key="12">
    <source>
        <dbReference type="ARBA" id="ARBA00022989"/>
    </source>
</evidence>
<dbReference type="AlphaFoldDB" id="A0A1Y6D0R0"/>
<name>A0A1Y6D0R0_9GAMM</name>